<protein>
    <recommendedName>
        <fullName evidence="5">Serine/arginine repetitive matrix protein 2</fullName>
    </recommendedName>
</protein>
<keyword evidence="2" id="KW-1133">Transmembrane helix</keyword>
<feature type="region of interest" description="Disordered" evidence="1">
    <location>
        <begin position="1"/>
        <end position="87"/>
    </location>
</feature>
<keyword evidence="2" id="KW-0812">Transmembrane</keyword>
<evidence type="ECO:0000256" key="2">
    <source>
        <dbReference type="SAM" id="Phobius"/>
    </source>
</evidence>
<feature type="region of interest" description="Disordered" evidence="1">
    <location>
        <begin position="119"/>
        <end position="173"/>
    </location>
</feature>
<accession>A0ABP7LFV0</accession>
<dbReference type="EMBL" id="BAABAJ010000002">
    <property type="protein sequence ID" value="GAA3898839.1"/>
    <property type="molecule type" value="Genomic_DNA"/>
</dbReference>
<reference evidence="4" key="1">
    <citation type="journal article" date="2019" name="Int. J. Syst. Evol. Microbiol.">
        <title>The Global Catalogue of Microorganisms (GCM) 10K type strain sequencing project: providing services to taxonomists for standard genome sequencing and annotation.</title>
        <authorList>
            <consortium name="The Broad Institute Genomics Platform"/>
            <consortium name="The Broad Institute Genome Sequencing Center for Infectious Disease"/>
            <person name="Wu L."/>
            <person name="Ma J."/>
        </authorList>
    </citation>
    <scope>NUCLEOTIDE SEQUENCE [LARGE SCALE GENOMIC DNA]</scope>
    <source>
        <strain evidence="4">JCM 16956</strain>
    </source>
</reference>
<dbReference type="Proteomes" id="UP001501000">
    <property type="component" value="Unassembled WGS sequence"/>
</dbReference>
<evidence type="ECO:0000313" key="3">
    <source>
        <dbReference type="EMBL" id="GAA3898839.1"/>
    </source>
</evidence>
<feature type="compositionally biased region" description="Low complexity" evidence="1">
    <location>
        <begin position="133"/>
        <end position="167"/>
    </location>
</feature>
<evidence type="ECO:0008006" key="5">
    <source>
        <dbReference type="Google" id="ProtNLM"/>
    </source>
</evidence>
<keyword evidence="4" id="KW-1185">Reference proteome</keyword>
<evidence type="ECO:0000313" key="4">
    <source>
        <dbReference type="Proteomes" id="UP001501000"/>
    </source>
</evidence>
<keyword evidence="2" id="KW-0472">Membrane</keyword>
<dbReference type="Gene3D" id="3.40.1000.10">
    <property type="entry name" value="Mog1/PsbP, alpha/beta/alpha sandwich"/>
    <property type="match status" value="1"/>
</dbReference>
<evidence type="ECO:0000256" key="1">
    <source>
        <dbReference type="SAM" id="MobiDB-lite"/>
    </source>
</evidence>
<name>A0ABP7LFV0_9ACTN</name>
<feature type="transmembrane region" description="Helical" evidence="2">
    <location>
        <begin position="95"/>
        <end position="116"/>
    </location>
</feature>
<sequence length="313" mass="32671">MTARWNDETQRWENPGNGPGRPTEPAWNPAPLPVFPPSPAPGPGPGAGPVPPWPDTPAAPSGAPVFDPVSGRWEHAGSPARTASRLPVRVPRRTVVVAAAVGAVLVAGAVGSRLFLGDDGGEPVAGEPHPSVSAPVTEPEPSTEPPSETSSTPTPTVTPTGTEPPAGYRTVDDTGGFTIAVPEGWDRTESGQGVFYNAPDGQSLLQVFVVREPGLTPYEALSGVSADGRANKPGYEETGPLRVGGEPGAPADAAELVYAYDRPDGTRRKVVDRAFTAPDGTHYAVLVAGPDTDWPRQREHLRVALRFFRPGTS</sequence>
<comment type="caution">
    <text evidence="3">The sequence shown here is derived from an EMBL/GenBank/DDBJ whole genome shotgun (WGS) entry which is preliminary data.</text>
</comment>
<feature type="compositionally biased region" description="Pro residues" evidence="1">
    <location>
        <begin position="28"/>
        <end position="57"/>
    </location>
</feature>
<proteinExistence type="predicted"/>
<gene>
    <name evidence="3" type="ORF">GCM10022244_06300</name>
</gene>
<feature type="compositionally biased region" description="Basic and acidic residues" evidence="1">
    <location>
        <begin position="1"/>
        <end position="11"/>
    </location>
</feature>
<organism evidence="3 4">
    <name type="scientific">Streptomyces gulbargensis</name>
    <dbReference type="NCBI Taxonomy" id="364901"/>
    <lineage>
        <taxon>Bacteria</taxon>
        <taxon>Bacillati</taxon>
        <taxon>Actinomycetota</taxon>
        <taxon>Actinomycetes</taxon>
        <taxon>Kitasatosporales</taxon>
        <taxon>Streptomycetaceae</taxon>
        <taxon>Streptomyces</taxon>
    </lineage>
</organism>